<feature type="compositionally biased region" description="Basic residues" evidence="1">
    <location>
        <begin position="239"/>
        <end position="249"/>
    </location>
</feature>
<feature type="region of interest" description="Disordered" evidence="1">
    <location>
        <begin position="161"/>
        <end position="259"/>
    </location>
</feature>
<evidence type="ECO:0000313" key="2">
    <source>
        <dbReference type="EMBL" id="CAB9512336.1"/>
    </source>
</evidence>
<feature type="region of interest" description="Disordered" evidence="1">
    <location>
        <begin position="276"/>
        <end position="329"/>
    </location>
</feature>
<accession>A0A9N8HFM0</accession>
<feature type="compositionally biased region" description="Polar residues" evidence="1">
    <location>
        <begin position="37"/>
        <end position="49"/>
    </location>
</feature>
<proteinExistence type="predicted"/>
<reference evidence="2" key="1">
    <citation type="submission" date="2020-06" db="EMBL/GenBank/DDBJ databases">
        <authorList>
            <consortium name="Plant Systems Biology data submission"/>
        </authorList>
    </citation>
    <scope>NUCLEOTIDE SEQUENCE</scope>
    <source>
        <strain evidence="2">D6</strain>
    </source>
</reference>
<dbReference type="EMBL" id="CAICTM010000529">
    <property type="protein sequence ID" value="CAB9512336.1"/>
    <property type="molecule type" value="Genomic_DNA"/>
</dbReference>
<keyword evidence="3" id="KW-1185">Reference proteome</keyword>
<dbReference type="AlphaFoldDB" id="A0A9N8HFM0"/>
<sequence length="345" mass="37545">MKRTIDMMIRHHREKNVSRHKRDSSLSSISGDWASITEEQSTGEQSASDQSRRMSIVAEMAILASSSPEIKALSLRRGSSMLPSPSSSVASSTVANLSATSFAEEYKCQEDMDSETTKSVLGEQLAALAFENLRIEPPPCPRREEVSDIAKIINVDNNKENSLHQDTRCRVPPGTESSTIGPAQRSRRTSAGSATRVSHRDSFGSCGTRLSHRDSFGSCGSTRPPKHPAPSNASTPKSPQHRRPSMHRRVSFDSLPSPSEIGGSIPALLYSSASDRSIFSTPSPPPSSDRPSPHCKSSSSERSNPRAHHRKSASMLGVPRSLKFNSMDRQVKLGKDASLSKMYNS</sequence>
<protein>
    <submittedName>
        <fullName evidence="2">Uncharacterized protein</fullName>
    </submittedName>
</protein>
<evidence type="ECO:0000313" key="3">
    <source>
        <dbReference type="Proteomes" id="UP001153069"/>
    </source>
</evidence>
<evidence type="ECO:0000256" key="1">
    <source>
        <dbReference type="SAM" id="MobiDB-lite"/>
    </source>
</evidence>
<feature type="region of interest" description="Disordered" evidence="1">
    <location>
        <begin position="1"/>
        <end position="52"/>
    </location>
</feature>
<dbReference type="Proteomes" id="UP001153069">
    <property type="component" value="Unassembled WGS sequence"/>
</dbReference>
<feature type="compositionally biased region" description="Basic residues" evidence="1">
    <location>
        <begin position="10"/>
        <end position="22"/>
    </location>
</feature>
<name>A0A9N8HFM0_9STRA</name>
<gene>
    <name evidence="2" type="ORF">SEMRO_530_G161210.1</name>
</gene>
<comment type="caution">
    <text evidence="2">The sequence shown here is derived from an EMBL/GenBank/DDBJ whole genome shotgun (WGS) entry which is preliminary data.</text>
</comment>
<organism evidence="2 3">
    <name type="scientific">Seminavis robusta</name>
    <dbReference type="NCBI Taxonomy" id="568900"/>
    <lineage>
        <taxon>Eukaryota</taxon>
        <taxon>Sar</taxon>
        <taxon>Stramenopiles</taxon>
        <taxon>Ochrophyta</taxon>
        <taxon>Bacillariophyta</taxon>
        <taxon>Bacillariophyceae</taxon>
        <taxon>Bacillariophycidae</taxon>
        <taxon>Naviculales</taxon>
        <taxon>Naviculaceae</taxon>
        <taxon>Seminavis</taxon>
    </lineage>
</organism>